<evidence type="ECO:0000313" key="3">
    <source>
        <dbReference type="WBParaSite" id="PDA_v2.g2062.t1"/>
    </source>
</evidence>
<dbReference type="AlphaFoldDB" id="A0A914PWA1"/>
<name>A0A914PWA1_9BILA</name>
<feature type="compositionally biased region" description="Basic residues" evidence="1">
    <location>
        <begin position="60"/>
        <end position="70"/>
    </location>
</feature>
<sequence length="145" mass="16341">MGYHLYKTHKPSKHIPPNINEIKSKPTVSNANVAIVETPTNQNLKLAKVEPNMNNENKSKKSQKKDKKKKTTQEPTTIEDVSTVSHQQSVAEAIPPFKQPPPSTASYPEVKRIIPRTIKSAEIDSFDEILKNDKSVMMECESVKF</sequence>
<dbReference type="Proteomes" id="UP000887578">
    <property type="component" value="Unplaced"/>
</dbReference>
<feature type="region of interest" description="Disordered" evidence="1">
    <location>
        <begin position="39"/>
        <end position="110"/>
    </location>
</feature>
<feature type="region of interest" description="Disordered" evidence="1">
    <location>
        <begin position="1"/>
        <end position="24"/>
    </location>
</feature>
<evidence type="ECO:0000313" key="2">
    <source>
        <dbReference type="Proteomes" id="UP000887578"/>
    </source>
</evidence>
<feature type="compositionally biased region" description="Polar residues" evidence="1">
    <location>
        <begin position="74"/>
        <end position="90"/>
    </location>
</feature>
<protein>
    <submittedName>
        <fullName evidence="3">Uncharacterized protein</fullName>
    </submittedName>
</protein>
<feature type="compositionally biased region" description="Basic residues" evidence="1">
    <location>
        <begin position="1"/>
        <end position="13"/>
    </location>
</feature>
<proteinExistence type="predicted"/>
<evidence type="ECO:0000256" key="1">
    <source>
        <dbReference type="SAM" id="MobiDB-lite"/>
    </source>
</evidence>
<dbReference type="WBParaSite" id="PDA_v2.g2062.t1">
    <property type="protein sequence ID" value="PDA_v2.g2062.t1"/>
    <property type="gene ID" value="PDA_v2.g2062"/>
</dbReference>
<reference evidence="3" key="1">
    <citation type="submission" date="2022-11" db="UniProtKB">
        <authorList>
            <consortium name="WormBaseParasite"/>
        </authorList>
    </citation>
    <scope>IDENTIFICATION</scope>
</reference>
<keyword evidence="2" id="KW-1185">Reference proteome</keyword>
<accession>A0A914PWA1</accession>
<organism evidence="2 3">
    <name type="scientific">Panagrolaimus davidi</name>
    <dbReference type="NCBI Taxonomy" id="227884"/>
    <lineage>
        <taxon>Eukaryota</taxon>
        <taxon>Metazoa</taxon>
        <taxon>Ecdysozoa</taxon>
        <taxon>Nematoda</taxon>
        <taxon>Chromadorea</taxon>
        <taxon>Rhabditida</taxon>
        <taxon>Tylenchina</taxon>
        <taxon>Panagrolaimomorpha</taxon>
        <taxon>Panagrolaimoidea</taxon>
        <taxon>Panagrolaimidae</taxon>
        <taxon>Panagrolaimus</taxon>
    </lineage>
</organism>